<organism evidence="2 3">
    <name type="scientific">Abyssobacteria bacterium (strain SURF_5)</name>
    <dbReference type="NCBI Taxonomy" id="2093360"/>
    <lineage>
        <taxon>Bacteria</taxon>
        <taxon>Pseudomonadati</taxon>
        <taxon>Candidatus Hydrogenedentota</taxon>
        <taxon>Candidatus Abyssobacteria</taxon>
    </lineage>
</organism>
<comment type="caution">
    <text evidence="2">The sequence shown here is derived from an EMBL/GenBank/DDBJ whole genome shotgun (WGS) entry which is preliminary data.</text>
</comment>
<proteinExistence type="predicted"/>
<protein>
    <recommendedName>
        <fullName evidence="1">DUF2007 domain-containing protein</fullName>
    </recommendedName>
</protein>
<evidence type="ECO:0000313" key="3">
    <source>
        <dbReference type="Proteomes" id="UP000265882"/>
    </source>
</evidence>
<reference evidence="2 3" key="1">
    <citation type="journal article" date="2017" name="ISME J.">
        <title>Energy and carbon metabolisms in a deep terrestrial subsurface fluid microbial community.</title>
        <authorList>
            <person name="Momper L."/>
            <person name="Jungbluth S.P."/>
            <person name="Lee M.D."/>
            <person name="Amend J.P."/>
        </authorList>
    </citation>
    <scope>NUCLEOTIDE SEQUENCE [LARGE SCALE GENOMIC DNA]</scope>
    <source>
        <strain evidence="2">SURF_5</strain>
    </source>
</reference>
<evidence type="ECO:0000313" key="2">
    <source>
        <dbReference type="EMBL" id="RJP21923.1"/>
    </source>
</evidence>
<name>A0A3A4NMU6_ABYX5</name>
<dbReference type="AlphaFoldDB" id="A0A3A4NMU6"/>
<dbReference type="EMBL" id="QZKU01000063">
    <property type="protein sequence ID" value="RJP21923.1"/>
    <property type="molecule type" value="Genomic_DNA"/>
</dbReference>
<evidence type="ECO:0000259" key="1">
    <source>
        <dbReference type="Pfam" id="PF09413"/>
    </source>
</evidence>
<feature type="domain" description="DUF2007" evidence="1">
    <location>
        <begin position="57"/>
        <end position="107"/>
    </location>
</feature>
<sequence>MPFCPRCRSEYQQGISRCPDCREELVRHLPPEDVDADPRKQLVDVFVAAGDEEGLVVKGLLESEGISCSLSSDIPHSVVPLNIDGLGAVRIKVAEEDAERALELIQQHQEQTSGD</sequence>
<dbReference type="Proteomes" id="UP000265882">
    <property type="component" value="Unassembled WGS sequence"/>
</dbReference>
<dbReference type="InterPro" id="IPR018551">
    <property type="entry name" value="DUF2007"/>
</dbReference>
<dbReference type="Pfam" id="PF09413">
    <property type="entry name" value="DUF2007"/>
    <property type="match status" value="1"/>
</dbReference>
<gene>
    <name evidence="2" type="ORF">C4520_08990</name>
</gene>
<accession>A0A3A4NMU6</accession>